<dbReference type="AlphaFoldDB" id="A0A7V9YX07"/>
<evidence type="ECO:0000313" key="2">
    <source>
        <dbReference type="Proteomes" id="UP000580891"/>
    </source>
</evidence>
<name>A0A7V9YX07_9BACL</name>
<dbReference type="Pfam" id="PF09501">
    <property type="entry name" value="Bac_small_YrzI"/>
    <property type="match status" value="1"/>
</dbReference>
<comment type="caution">
    <text evidence="1">The sequence shown here is derived from an EMBL/GenBank/DDBJ whole genome shotgun (WGS) entry which is preliminary data.</text>
</comment>
<dbReference type="InterPro" id="IPR012655">
    <property type="entry name" value="YrzI"/>
</dbReference>
<organism evidence="1 2">
    <name type="scientific">[Anoxybacillus] calidus</name>
    <dbReference type="NCBI Taxonomy" id="575178"/>
    <lineage>
        <taxon>Bacteria</taxon>
        <taxon>Bacillati</taxon>
        <taxon>Bacillota</taxon>
        <taxon>Bacilli</taxon>
        <taxon>Bacillales</taxon>
        <taxon>Anoxybacillaceae</taxon>
        <taxon>Paranoxybacillus</taxon>
    </lineage>
</organism>
<reference evidence="1 2" key="1">
    <citation type="submission" date="2020-07" db="EMBL/GenBank/DDBJ databases">
        <title>Genomic Encyclopedia of Type Strains, Phase IV (KMG-IV): sequencing the most valuable type-strain genomes for metagenomic binning, comparative biology and taxonomic classification.</title>
        <authorList>
            <person name="Goeker M."/>
        </authorList>
    </citation>
    <scope>NUCLEOTIDE SEQUENCE [LARGE SCALE GENOMIC DNA]</scope>
    <source>
        <strain evidence="1 2">DSM 25220</strain>
    </source>
</reference>
<dbReference type="Proteomes" id="UP000580891">
    <property type="component" value="Unassembled WGS sequence"/>
</dbReference>
<dbReference type="RefSeq" id="WP_181535110.1">
    <property type="nucleotide sequence ID" value="NZ_JACDUU010000001.1"/>
</dbReference>
<dbReference type="EMBL" id="JACDUU010000001">
    <property type="protein sequence ID" value="MBA2869802.1"/>
    <property type="molecule type" value="Genomic_DNA"/>
</dbReference>
<gene>
    <name evidence="1" type="ORF">HNQ85_000060</name>
</gene>
<keyword evidence="2" id="KW-1185">Reference proteome</keyword>
<evidence type="ECO:0000313" key="1">
    <source>
        <dbReference type="EMBL" id="MBA2869802.1"/>
    </source>
</evidence>
<accession>A0A7V9YX07</accession>
<proteinExistence type="predicted"/>
<sequence>MTIHLFFITVTIEIRKPTNEELEHYRYVRQLEEEIVDRKCKVYRPF</sequence>
<protein>
    <submittedName>
        <fullName evidence="1">Uncharacterized protein (TIGR02413 family)</fullName>
    </submittedName>
</protein>